<reference evidence="2 3" key="1">
    <citation type="submission" date="2018-02" db="EMBL/GenBank/DDBJ databases">
        <authorList>
            <person name="Cohen D.B."/>
            <person name="Kent A.D."/>
        </authorList>
    </citation>
    <scope>NUCLEOTIDE SEQUENCE [LARGE SCALE GENOMIC DNA]</scope>
    <source>
        <strain evidence="2 3">ULC007</strain>
    </source>
</reference>
<dbReference type="EMBL" id="PVWG01000030">
    <property type="protein sequence ID" value="PSB17290.1"/>
    <property type="molecule type" value="Genomic_DNA"/>
</dbReference>
<evidence type="ECO:0000259" key="1">
    <source>
        <dbReference type="PROSITE" id="PS51340"/>
    </source>
</evidence>
<feature type="domain" description="MOSC" evidence="1">
    <location>
        <begin position="87"/>
        <end position="257"/>
    </location>
</feature>
<sequence>MPRLSHIFIYPIKSLDGVSVTQTKILPGGSLAHDREFVIVDQQGKWVNGKRTAAIHQVRSQFHLNARVVTLSVQGKNPVSFHLDHARSAIAAWLSDFFGFAVELQQNTVTGFPDDPTSPGPTMISTASIEQVASWFPNVSVEEMRTRLRTNLEITDVPAFWEDSLYSDDLPIEFQLGEVQIQGVNPCQRCVVPTRDAISGATTAQFQKTFTVKRKAEFPTWAPASRFNHFYRLAVNTRIAPSEAGKSLQVGDAIETSLTD</sequence>
<dbReference type="GO" id="GO:0003824">
    <property type="term" value="F:catalytic activity"/>
    <property type="evidence" value="ECO:0007669"/>
    <property type="project" value="InterPro"/>
</dbReference>
<keyword evidence="3" id="KW-1185">Reference proteome</keyword>
<evidence type="ECO:0000313" key="3">
    <source>
        <dbReference type="Proteomes" id="UP000238634"/>
    </source>
</evidence>
<organism evidence="2 3">
    <name type="scientific">Phormidesmis priestleyi ULC007</name>
    <dbReference type="NCBI Taxonomy" id="1920490"/>
    <lineage>
        <taxon>Bacteria</taxon>
        <taxon>Bacillati</taxon>
        <taxon>Cyanobacteriota</taxon>
        <taxon>Cyanophyceae</taxon>
        <taxon>Leptolyngbyales</taxon>
        <taxon>Leptolyngbyaceae</taxon>
        <taxon>Phormidesmis</taxon>
    </lineage>
</organism>
<dbReference type="Pfam" id="PF03476">
    <property type="entry name" value="MOSC_N"/>
    <property type="match status" value="1"/>
</dbReference>
<dbReference type="AlphaFoldDB" id="A0A2T1D9T7"/>
<dbReference type="STRING" id="1920490.GCA_001895925_01927"/>
<dbReference type="SUPFAM" id="SSF141673">
    <property type="entry name" value="MOSC N-terminal domain-like"/>
    <property type="match status" value="1"/>
</dbReference>
<dbReference type="GO" id="GO:0030170">
    <property type="term" value="F:pyridoxal phosphate binding"/>
    <property type="evidence" value="ECO:0007669"/>
    <property type="project" value="InterPro"/>
</dbReference>
<comment type="caution">
    <text evidence="2">The sequence shown here is derived from an EMBL/GenBank/DDBJ whole genome shotgun (WGS) entry which is preliminary data.</text>
</comment>
<dbReference type="PROSITE" id="PS51340">
    <property type="entry name" value="MOSC"/>
    <property type="match status" value="1"/>
</dbReference>
<name>A0A2T1D9T7_9CYAN</name>
<dbReference type="Pfam" id="PF03473">
    <property type="entry name" value="MOSC"/>
    <property type="match status" value="1"/>
</dbReference>
<reference evidence="2 3" key="2">
    <citation type="submission" date="2018-03" db="EMBL/GenBank/DDBJ databases">
        <title>The ancient ancestry and fast evolution of plastids.</title>
        <authorList>
            <person name="Moore K.R."/>
            <person name="Magnabosco C."/>
            <person name="Momper L."/>
            <person name="Gold D.A."/>
            <person name="Bosak T."/>
            <person name="Fournier G.P."/>
        </authorList>
    </citation>
    <scope>NUCLEOTIDE SEQUENCE [LARGE SCALE GENOMIC DNA]</scope>
    <source>
        <strain evidence="2 3">ULC007</strain>
    </source>
</reference>
<dbReference type="InterPro" id="IPR005303">
    <property type="entry name" value="MOCOS_middle"/>
</dbReference>
<proteinExistence type="predicted"/>
<accession>A0A2T1D9T7</accession>
<dbReference type="GO" id="GO:0030151">
    <property type="term" value="F:molybdenum ion binding"/>
    <property type="evidence" value="ECO:0007669"/>
    <property type="project" value="InterPro"/>
</dbReference>
<evidence type="ECO:0000313" key="2">
    <source>
        <dbReference type="EMBL" id="PSB17290.1"/>
    </source>
</evidence>
<protein>
    <submittedName>
        <fullName evidence="2">MOSC domain-containing protein</fullName>
    </submittedName>
</protein>
<gene>
    <name evidence="2" type="ORF">C7B65_19240</name>
</gene>
<dbReference type="Proteomes" id="UP000238634">
    <property type="component" value="Unassembled WGS sequence"/>
</dbReference>
<dbReference type="InterPro" id="IPR005302">
    <property type="entry name" value="MoCF_Sase_C"/>
</dbReference>